<dbReference type="EMBL" id="AP014548">
    <property type="protein sequence ID" value="BAO56736.1"/>
    <property type="molecule type" value="Genomic_DNA"/>
</dbReference>
<evidence type="ECO:0000256" key="6">
    <source>
        <dbReference type="SAM" id="Phobius"/>
    </source>
</evidence>
<feature type="transmembrane region" description="Helical" evidence="6">
    <location>
        <begin position="346"/>
        <end position="364"/>
    </location>
</feature>
<evidence type="ECO:0000256" key="4">
    <source>
        <dbReference type="ARBA" id="ARBA00022989"/>
    </source>
</evidence>
<dbReference type="KEGG" id="nmf:NMS_2727"/>
<accession>W8W0Q5</accession>
<feature type="transmembrane region" description="Helical" evidence="6">
    <location>
        <begin position="405"/>
        <end position="421"/>
    </location>
</feature>
<dbReference type="InterPro" id="IPR050833">
    <property type="entry name" value="Poly_Biosynth_Transport"/>
</dbReference>
<evidence type="ECO:0000313" key="7">
    <source>
        <dbReference type="EMBL" id="BAO56736.1"/>
    </source>
</evidence>
<evidence type="ECO:0000256" key="2">
    <source>
        <dbReference type="ARBA" id="ARBA00022475"/>
    </source>
</evidence>
<feature type="transmembrane region" description="Helical" evidence="6">
    <location>
        <begin position="86"/>
        <end position="109"/>
    </location>
</feature>
<feature type="transmembrane region" description="Helical" evidence="6">
    <location>
        <begin position="210"/>
        <end position="226"/>
    </location>
</feature>
<organism evidence="7 8">
    <name type="scientific">Nonlabens marinus S1-08</name>
    <dbReference type="NCBI Taxonomy" id="1454201"/>
    <lineage>
        <taxon>Bacteria</taxon>
        <taxon>Pseudomonadati</taxon>
        <taxon>Bacteroidota</taxon>
        <taxon>Flavobacteriia</taxon>
        <taxon>Flavobacteriales</taxon>
        <taxon>Flavobacteriaceae</taxon>
        <taxon>Nonlabens</taxon>
    </lineage>
</organism>
<dbReference type="PANTHER" id="PTHR30250">
    <property type="entry name" value="PST FAMILY PREDICTED COLANIC ACID TRANSPORTER"/>
    <property type="match status" value="1"/>
</dbReference>
<dbReference type="GO" id="GO:0005886">
    <property type="term" value="C:plasma membrane"/>
    <property type="evidence" value="ECO:0007669"/>
    <property type="project" value="UniProtKB-SubCell"/>
</dbReference>
<comment type="subcellular location">
    <subcellularLocation>
        <location evidence="1">Cell membrane</location>
        <topology evidence="1">Multi-pass membrane protein</topology>
    </subcellularLocation>
</comment>
<dbReference type="Proteomes" id="UP000031760">
    <property type="component" value="Chromosome"/>
</dbReference>
<feature type="transmembrane region" description="Helical" evidence="6">
    <location>
        <begin position="172"/>
        <end position="190"/>
    </location>
</feature>
<reference evidence="7 8" key="1">
    <citation type="journal article" date="2014" name="Proc. Natl. Acad. Sci. U.S.A.">
        <title>Functional characterization of flavobacteria rhodopsins reveals a unique class of light-driven chloride pump in bacteria.</title>
        <authorList>
            <person name="Yoshizawa S."/>
            <person name="Kumagai Y."/>
            <person name="Kim H."/>
            <person name="Ogura Y."/>
            <person name="Hayashi T."/>
            <person name="Iwasaki W."/>
            <person name="DeLong E.F."/>
            <person name="Kogure K."/>
        </authorList>
    </citation>
    <scope>NUCLEOTIDE SEQUENCE [LARGE SCALE GENOMIC DNA]</scope>
    <source>
        <strain evidence="7 8">S1-08</strain>
    </source>
</reference>
<evidence type="ECO:0000256" key="1">
    <source>
        <dbReference type="ARBA" id="ARBA00004651"/>
    </source>
</evidence>
<feature type="transmembrane region" description="Helical" evidence="6">
    <location>
        <begin position="115"/>
        <end position="136"/>
    </location>
</feature>
<dbReference type="PANTHER" id="PTHR30250:SF11">
    <property type="entry name" value="O-ANTIGEN TRANSPORTER-RELATED"/>
    <property type="match status" value="1"/>
</dbReference>
<feature type="transmembrane region" description="Helical" evidence="6">
    <location>
        <begin position="246"/>
        <end position="268"/>
    </location>
</feature>
<feature type="transmembrane region" description="Helical" evidence="6">
    <location>
        <begin position="148"/>
        <end position="166"/>
    </location>
</feature>
<evidence type="ECO:0000256" key="5">
    <source>
        <dbReference type="ARBA" id="ARBA00023136"/>
    </source>
</evidence>
<name>W8W0Q5_9FLAO</name>
<gene>
    <name evidence="7" type="ORF">NMS_2727</name>
</gene>
<evidence type="ECO:0000256" key="3">
    <source>
        <dbReference type="ARBA" id="ARBA00022692"/>
    </source>
</evidence>
<feature type="transmembrane region" description="Helical" evidence="6">
    <location>
        <begin position="376"/>
        <end position="393"/>
    </location>
</feature>
<protein>
    <submittedName>
        <fullName evidence="7">The type 2 capsule locus of Streptococcus pneumoniae</fullName>
    </submittedName>
</protein>
<feature type="transmembrane region" description="Helical" evidence="6">
    <location>
        <begin position="280"/>
        <end position="300"/>
    </location>
</feature>
<feature type="transmembrane region" description="Helical" evidence="6">
    <location>
        <begin position="12"/>
        <end position="34"/>
    </location>
</feature>
<keyword evidence="8" id="KW-1185">Reference proteome</keyword>
<dbReference type="RefSeq" id="WP_148311397.1">
    <property type="nucleotide sequence ID" value="NZ_AP014548.1"/>
</dbReference>
<keyword evidence="4 6" id="KW-1133">Transmembrane helix</keyword>
<dbReference type="STRING" id="1454201.NMS_2727"/>
<feature type="transmembrane region" description="Helical" evidence="6">
    <location>
        <begin position="46"/>
        <end position="65"/>
    </location>
</feature>
<dbReference type="HOGENOM" id="CLU_650256_0_0_10"/>
<sequence length="422" mass="48394">MNFKLLEILKSMSSYGIAIIFMRLTPFFSIPLILKNISIKEYGELGYVQAIVMTIVSVATLNIASSNFRFLKYTDNQYVRQYNKHLIASSNSIVILGAVFFSLCSLFFLETPYKLPGVLLILTQAIYSYFISLIRAQNKSRVYSAVEIGKNLTYFGILLLIISYSSLTIISILYTLCLCNFLYLTLLYFFLNKKSWTRLGYSKILFRRTLFYSLPTLVAYLIQTFLQQSPLMMIDTTDENLGRINYANKISLVIFALQSIVFLAWPYFAYKYQEQKLHQTVFKSLSVLLISLSWVIYFAFDWLTLLISNKTFLSSKHIAIGFIGVYVISVLGNMIDTAASIANKTYLISVVFICGFVVGMISYIAIPNSTLNEYPFIPLMLAFSTMVILRVIVYTKNGFFKSWDNYTLSFVFVNVILMLYIS</sequence>
<feature type="transmembrane region" description="Helical" evidence="6">
    <location>
        <begin position="312"/>
        <end position="334"/>
    </location>
</feature>
<evidence type="ECO:0000313" key="8">
    <source>
        <dbReference type="Proteomes" id="UP000031760"/>
    </source>
</evidence>
<keyword evidence="2" id="KW-1003">Cell membrane</keyword>
<proteinExistence type="predicted"/>
<keyword evidence="3 6" id="KW-0812">Transmembrane</keyword>
<keyword evidence="5 6" id="KW-0472">Membrane</keyword>
<dbReference type="AlphaFoldDB" id="W8W0Q5"/>